<evidence type="ECO:0000313" key="2">
    <source>
        <dbReference type="EMBL" id="SHH14650.1"/>
    </source>
</evidence>
<dbReference type="OrthoDB" id="1630761at2"/>
<dbReference type="EMBL" id="FQXJ01000003">
    <property type="protein sequence ID" value="SHH14650.1"/>
    <property type="molecule type" value="Genomic_DNA"/>
</dbReference>
<feature type="compositionally biased region" description="Basic and acidic residues" evidence="1">
    <location>
        <begin position="37"/>
        <end position="48"/>
    </location>
</feature>
<dbReference type="Proteomes" id="UP000183954">
    <property type="component" value="Unassembled WGS sequence"/>
</dbReference>
<dbReference type="RefSeq" id="WP_073027279.1">
    <property type="nucleotide sequence ID" value="NZ_FQXJ01000003.1"/>
</dbReference>
<feature type="region of interest" description="Disordered" evidence="1">
    <location>
        <begin position="37"/>
        <end position="60"/>
    </location>
</feature>
<protein>
    <submittedName>
        <fullName evidence="2">Bacteriophage HK97-gp10, putative tail-component</fullName>
    </submittedName>
</protein>
<evidence type="ECO:0000313" key="3">
    <source>
        <dbReference type="Proteomes" id="UP000183954"/>
    </source>
</evidence>
<name>A0A1M5QLR4_9FIRM</name>
<organism evidence="2 3">
    <name type="scientific">Desulfosporosinus lacus DSM 15449</name>
    <dbReference type="NCBI Taxonomy" id="1121420"/>
    <lineage>
        <taxon>Bacteria</taxon>
        <taxon>Bacillati</taxon>
        <taxon>Bacillota</taxon>
        <taxon>Clostridia</taxon>
        <taxon>Eubacteriales</taxon>
        <taxon>Desulfitobacteriaceae</taxon>
        <taxon>Desulfosporosinus</taxon>
    </lineage>
</organism>
<dbReference type="STRING" id="1121420.SAMN02746098_00292"/>
<sequence length="137" mass="15692">MSSFELNGLTEFERDLMRVINETFPNEAKKFMRKQVNDVKTQAKRDTPDDTGFTKAHWKTATKGKRRSSVRLVESTVTNNAPLSHLNEHGHRISNQYGEYGFYPGVHMLEKAVIKKESEFAREVSAFIATALEELDL</sequence>
<proteinExistence type="predicted"/>
<gene>
    <name evidence="2" type="ORF">SAMN02746098_00292</name>
</gene>
<keyword evidence="3" id="KW-1185">Reference proteome</keyword>
<evidence type="ECO:0000256" key="1">
    <source>
        <dbReference type="SAM" id="MobiDB-lite"/>
    </source>
</evidence>
<reference evidence="3" key="1">
    <citation type="submission" date="2016-11" db="EMBL/GenBank/DDBJ databases">
        <authorList>
            <person name="Varghese N."/>
            <person name="Submissions S."/>
        </authorList>
    </citation>
    <scope>NUCLEOTIDE SEQUENCE [LARGE SCALE GENOMIC DNA]</scope>
    <source>
        <strain evidence="3">DSM 15449</strain>
    </source>
</reference>
<dbReference type="Pfam" id="PF04883">
    <property type="entry name" value="HK97-gp10_like"/>
    <property type="match status" value="1"/>
</dbReference>
<accession>A0A1M5QLR4</accession>
<dbReference type="InterPro" id="IPR010064">
    <property type="entry name" value="HK97-gp10_tail"/>
</dbReference>
<dbReference type="AlphaFoldDB" id="A0A1M5QLR4"/>